<dbReference type="InterPro" id="IPR034646">
    <property type="entry name" value="ADCK3_dom"/>
</dbReference>
<feature type="region of interest" description="Disordered" evidence="5">
    <location>
        <begin position="404"/>
        <end position="429"/>
    </location>
</feature>
<feature type="compositionally biased region" description="Basic and acidic residues" evidence="5">
    <location>
        <begin position="156"/>
        <end position="182"/>
    </location>
</feature>
<dbReference type="AlphaFoldDB" id="E5ABV8"/>
<feature type="compositionally biased region" description="Basic and acidic residues" evidence="5">
    <location>
        <begin position="131"/>
        <end position="142"/>
    </location>
</feature>
<evidence type="ECO:0000259" key="6">
    <source>
        <dbReference type="Pfam" id="PF03109"/>
    </source>
</evidence>
<dbReference type="InParanoid" id="E5ABV8"/>
<dbReference type="Proteomes" id="UP000002668">
    <property type="component" value="Genome"/>
</dbReference>
<dbReference type="GO" id="GO:0016740">
    <property type="term" value="F:transferase activity"/>
    <property type="evidence" value="ECO:0007669"/>
    <property type="project" value="UniProtKB-KW"/>
</dbReference>
<dbReference type="InterPro" id="IPR004147">
    <property type="entry name" value="ABC1_dom"/>
</dbReference>
<dbReference type="FunCoup" id="E5ABV8">
    <property type="interactions" value="370"/>
</dbReference>
<feature type="compositionally biased region" description="Polar residues" evidence="5">
    <location>
        <begin position="404"/>
        <end position="421"/>
    </location>
</feature>
<evidence type="ECO:0000256" key="3">
    <source>
        <dbReference type="ARBA" id="ARBA00022741"/>
    </source>
</evidence>
<feature type="compositionally biased region" description="Basic and acidic residues" evidence="5">
    <location>
        <begin position="331"/>
        <end position="352"/>
    </location>
</feature>
<proteinExistence type="inferred from homology"/>
<keyword evidence="2" id="KW-0808">Transferase</keyword>
<evidence type="ECO:0000256" key="4">
    <source>
        <dbReference type="ARBA" id="ARBA00022840"/>
    </source>
</evidence>
<dbReference type="EMBL" id="FP929138">
    <property type="protein sequence ID" value="CBY01149.1"/>
    <property type="molecule type" value="Genomic_DNA"/>
</dbReference>
<dbReference type="InterPro" id="IPR051409">
    <property type="entry name" value="Atypical_kinase_ADCK"/>
</dbReference>
<keyword evidence="4" id="KW-0067">ATP-binding</keyword>
<dbReference type="PANTHER" id="PTHR43851:SF3">
    <property type="entry name" value="COENZYME Q8"/>
    <property type="match status" value="1"/>
</dbReference>
<evidence type="ECO:0000313" key="7">
    <source>
        <dbReference type="EMBL" id="CBY01149.1"/>
    </source>
</evidence>
<dbReference type="SUPFAM" id="SSF56112">
    <property type="entry name" value="Protein kinase-like (PK-like)"/>
    <property type="match status" value="1"/>
</dbReference>
<dbReference type="OMA" id="WQYAGLG"/>
<dbReference type="GO" id="GO:0005524">
    <property type="term" value="F:ATP binding"/>
    <property type="evidence" value="ECO:0007669"/>
    <property type="project" value="UniProtKB-KW"/>
</dbReference>
<keyword evidence="8" id="KW-1185">Reference proteome</keyword>
<name>E5ABV8_LEPMJ</name>
<keyword evidence="7" id="KW-0830">Ubiquinone</keyword>
<organism evidence="8">
    <name type="scientific">Leptosphaeria maculans (strain JN3 / isolate v23.1.3 / race Av1-4-5-6-7-8)</name>
    <name type="common">Blackleg fungus</name>
    <name type="synonym">Phoma lingam</name>
    <dbReference type="NCBI Taxonomy" id="985895"/>
    <lineage>
        <taxon>Eukaryota</taxon>
        <taxon>Fungi</taxon>
        <taxon>Dikarya</taxon>
        <taxon>Ascomycota</taxon>
        <taxon>Pezizomycotina</taxon>
        <taxon>Dothideomycetes</taxon>
        <taxon>Pleosporomycetidae</taxon>
        <taxon>Pleosporales</taxon>
        <taxon>Pleosporineae</taxon>
        <taxon>Leptosphaeriaceae</taxon>
        <taxon>Plenodomus</taxon>
        <taxon>Plenodomus lingam/Leptosphaeria maculans species complex</taxon>
    </lineage>
</organism>
<dbReference type="GeneID" id="13291861"/>
<evidence type="ECO:0000256" key="5">
    <source>
        <dbReference type="SAM" id="MobiDB-lite"/>
    </source>
</evidence>
<evidence type="ECO:0000256" key="1">
    <source>
        <dbReference type="ARBA" id="ARBA00009670"/>
    </source>
</evidence>
<feature type="compositionally biased region" description="Polar residues" evidence="5">
    <location>
        <begin position="369"/>
        <end position="387"/>
    </location>
</feature>
<feature type="compositionally biased region" description="Basic and acidic residues" evidence="5">
    <location>
        <begin position="237"/>
        <end position="247"/>
    </location>
</feature>
<gene>
    <name evidence="7" type="ORF">LEMA_P022790.1</name>
</gene>
<dbReference type="PANTHER" id="PTHR43851">
    <property type="match status" value="1"/>
</dbReference>
<feature type="compositionally biased region" description="Basic and acidic residues" evidence="5">
    <location>
        <begin position="105"/>
        <end position="117"/>
    </location>
</feature>
<feature type="domain" description="ABC1 atypical kinase-like" evidence="6">
    <location>
        <begin position="518"/>
        <end position="760"/>
    </location>
</feature>
<keyword evidence="3" id="KW-0547">Nucleotide-binding</keyword>
<dbReference type="OrthoDB" id="201153at2759"/>
<evidence type="ECO:0000313" key="8">
    <source>
        <dbReference type="Proteomes" id="UP000002668"/>
    </source>
</evidence>
<feature type="compositionally biased region" description="Polar residues" evidence="5">
    <location>
        <begin position="283"/>
        <end position="299"/>
    </location>
</feature>
<feature type="region of interest" description="Disordered" evidence="5">
    <location>
        <begin position="78"/>
        <end position="389"/>
    </location>
</feature>
<dbReference type="InterPro" id="IPR011009">
    <property type="entry name" value="Kinase-like_dom_sf"/>
</dbReference>
<sequence>MAGRRIVDAAKLFNASKSIAQKHIALRSNQWDAYTKTSTLAKAVKNQTDRVTLTAAAAIALSQRFSEEAPAYAKAAAERATGAQRDSIPRRETVAADRPTTGVKEGLEQDHHYDRSGETTAADPPSEEELDIKQKDAPRRPLPDGTIPTAGLTLEQEERGQDTFSERPVPEAPKEPLEEDHGGATGTSSEGLRPKESTESTIPLPDRPAGSSSQAAETIPAHATDVQHPSIPTQLRKLQEGHDRDVFYSRSVESQPPVSPKPPVQIPANTGTQQGSDEHVQDGQLNQDVFYSPSKAEQQQAKEMKDEVPEGINTDVFHSRKVARMLGTDPFSRKEYAERKGSGRHPLDDRPLPKTTGRHPLDDRPLPEVNSSIKSRTLSQAQLSSNTKDMEDFASKLAQDVQLNAAASSETPAEISSQPESTPYALRESRVPSSRFGRLWQYAGLGTSMALGAVGEGLRRATGSAASSGGSLMLSPGNLEILVAKLSRMRGAALKLGQMISFQDIKMLPPAIHDVLQRVQDSADYMPASQRNKVLAQNLGEDWRDLFESFGDVPIAAASIGQVHKAVLKSTGQAVAVKIQYPGVANSIDSDLSNLSILLTASRLLPKGLYLDKTIANARTELGWECDYVREAESQTRFRNLLQDDTAVFTVPKVFPEACGPTVLTAEFMQGTGVTKIKSLSQDQRDWIGTQVLRLCLREIVEFKFMQTDPNWTNFLYNASAQKIELLDFGASREYAEEFVEPYIKVLMAASRGDKAGIRDQSLELGYLTGSESAAMLEAHIQSVLTLAEPFSGSSPEVYDFRDQTITDRVRGLIPVMVKERLAPPPEETYSLHRKLSGAFLLCAKLGSRVPCRDLFSKAVGRWEANKGRK</sequence>
<comment type="similarity">
    <text evidence="1">Belongs to the protein kinase superfamily. ADCK protein kinase family.</text>
</comment>
<dbReference type="eggNOG" id="KOG1234">
    <property type="taxonomic scope" value="Eukaryota"/>
</dbReference>
<protein>
    <submittedName>
        <fullName evidence="7">Similar to ubiquinone biosynthesis protein coq-8</fullName>
    </submittedName>
</protein>
<evidence type="ECO:0000256" key="2">
    <source>
        <dbReference type="ARBA" id="ARBA00022679"/>
    </source>
</evidence>
<reference evidence="8" key="1">
    <citation type="journal article" date="2011" name="Nat. Commun.">
        <title>Effector diversification within compartments of the Leptosphaeria maculans genome affected by Repeat-Induced Point mutations.</title>
        <authorList>
            <person name="Rouxel T."/>
            <person name="Grandaubert J."/>
            <person name="Hane J.K."/>
            <person name="Hoede C."/>
            <person name="van de Wouw A.P."/>
            <person name="Couloux A."/>
            <person name="Dominguez V."/>
            <person name="Anthouard V."/>
            <person name="Bally P."/>
            <person name="Bourras S."/>
            <person name="Cozijnsen A.J."/>
            <person name="Ciuffetti L.M."/>
            <person name="Degrave A."/>
            <person name="Dilmaghani A."/>
            <person name="Duret L."/>
            <person name="Fudal I."/>
            <person name="Goodwin S.B."/>
            <person name="Gout L."/>
            <person name="Glaser N."/>
            <person name="Linglin J."/>
            <person name="Kema G.H.J."/>
            <person name="Lapalu N."/>
            <person name="Lawrence C.B."/>
            <person name="May K."/>
            <person name="Meyer M."/>
            <person name="Ollivier B."/>
            <person name="Poulain J."/>
            <person name="Schoch C.L."/>
            <person name="Simon A."/>
            <person name="Spatafora J.W."/>
            <person name="Stachowiak A."/>
            <person name="Turgeon B.G."/>
            <person name="Tyler B.M."/>
            <person name="Vincent D."/>
            <person name="Weissenbach J."/>
            <person name="Amselem J."/>
            <person name="Quesneville H."/>
            <person name="Oliver R.P."/>
            <person name="Wincker P."/>
            <person name="Balesdent M.-H."/>
            <person name="Howlett B.J."/>
        </authorList>
    </citation>
    <scope>NUCLEOTIDE SEQUENCE [LARGE SCALE GENOMIC DNA]</scope>
    <source>
        <strain evidence="8">JN3 / isolate v23.1.3 / race Av1-4-5-6-7-8</strain>
    </source>
</reference>
<dbReference type="CDD" id="cd13970">
    <property type="entry name" value="ABC1_ADCK3"/>
    <property type="match status" value="1"/>
</dbReference>
<dbReference type="VEuPathDB" id="FungiDB:LEMA_P022790.1"/>
<dbReference type="GO" id="GO:0006744">
    <property type="term" value="P:ubiquinone biosynthetic process"/>
    <property type="evidence" value="ECO:0007669"/>
    <property type="project" value="TreeGrafter"/>
</dbReference>
<dbReference type="STRING" id="985895.E5ABV8"/>
<dbReference type="HOGENOM" id="CLU_006533_5_0_1"/>
<dbReference type="Pfam" id="PF03109">
    <property type="entry name" value="ABC1"/>
    <property type="match status" value="1"/>
</dbReference>
<accession>E5ABV8</accession>